<evidence type="ECO:0000256" key="6">
    <source>
        <dbReference type="SAM" id="Phobius"/>
    </source>
</evidence>
<evidence type="ECO:0000256" key="1">
    <source>
        <dbReference type="ARBA" id="ARBA00004651"/>
    </source>
</evidence>
<feature type="transmembrane region" description="Helical" evidence="6">
    <location>
        <begin position="393"/>
        <end position="413"/>
    </location>
</feature>
<evidence type="ECO:0000256" key="3">
    <source>
        <dbReference type="ARBA" id="ARBA00022692"/>
    </source>
</evidence>
<name>A0A5B8UKW0_9BACT</name>
<keyword evidence="5 6" id="KW-0472">Membrane</keyword>
<feature type="transmembrane region" description="Helical" evidence="6">
    <location>
        <begin position="203"/>
        <end position="224"/>
    </location>
</feature>
<gene>
    <name evidence="7" type="ORF">FSB75_15940</name>
</gene>
<keyword evidence="8" id="KW-1185">Reference proteome</keyword>
<sequence length="457" mass="50220">MLTNISILKRINKGSDRSKAMVSGSFLMIASNVISNLTRVGLISVLTRLYTKEQFGLWATITSATAIMATTDLGIGNALRNKLAALRLQNQAGTDDEAREYFLSVLYFFLLIAVVIAAVLLLLHNAIPYQQIFKTDDKSLQEQGTLVLLAVQSIFLLSIPLGIGSTMFFAYAESAWVAGFSIINGVLALVIISVLAWAGNSVVVTAITFFLLQFFISLAGTLVFMHRRNWHPLRVNLKRGFRRVLSLLSLSLTFAVLQFAGVFVYNATTIVVTAKVGLTESADFNLVQKLYTFLIAVYLSLYNPLWAGFAEAVHKNDWAWAKKTLSKTILITTVLFGAALLVFTFFGDVFMAILGGSRYTGHPIIFFVMGCWALFYCLYSVTVAFLSATAKIGLITVITALMAVVFTNASIFLCAKMGVAGIALWSAFTFFLLTCVAYYHSLYQIRKAQVNSVNPSL</sequence>
<keyword evidence="4 6" id="KW-1133">Transmembrane helix</keyword>
<evidence type="ECO:0000256" key="5">
    <source>
        <dbReference type="ARBA" id="ARBA00023136"/>
    </source>
</evidence>
<feature type="transmembrane region" description="Helical" evidence="6">
    <location>
        <begin position="143"/>
        <end position="163"/>
    </location>
</feature>
<dbReference type="GO" id="GO:0005886">
    <property type="term" value="C:plasma membrane"/>
    <property type="evidence" value="ECO:0007669"/>
    <property type="project" value="UniProtKB-SubCell"/>
</dbReference>
<comment type="subcellular location">
    <subcellularLocation>
        <location evidence="1">Cell membrane</location>
        <topology evidence="1">Multi-pass membrane protein</topology>
    </subcellularLocation>
</comment>
<feature type="transmembrane region" description="Helical" evidence="6">
    <location>
        <begin position="101"/>
        <end position="123"/>
    </location>
</feature>
<dbReference type="EMBL" id="CP042433">
    <property type="protein sequence ID" value="QEC57327.1"/>
    <property type="molecule type" value="Genomic_DNA"/>
</dbReference>
<feature type="transmembrane region" description="Helical" evidence="6">
    <location>
        <begin position="57"/>
        <end position="80"/>
    </location>
</feature>
<dbReference type="Proteomes" id="UP000321204">
    <property type="component" value="Chromosome"/>
</dbReference>
<dbReference type="RefSeq" id="WP_146789522.1">
    <property type="nucleotide sequence ID" value="NZ_BAABIO010000003.1"/>
</dbReference>
<dbReference type="AlphaFoldDB" id="A0A5B8UKW0"/>
<evidence type="ECO:0000256" key="2">
    <source>
        <dbReference type="ARBA" id="ARBA00022475"/>
    </source>
</evidence>
<organism evidence="7 8">
    <name type="scientific">Flavisolibacter ginsenosidimutans</name>
    <dbReference type="NCBI Taxonomy" id="661481"/>
    <lineage>
        <taxon>Bacteria</taxon>
        <taxon>Pseudomonadati</taxon>
        <taxon>Bacteroidota</taxon>
        <taxon>Chitinophagia</taxon>
        <taxon>Chitinophagales</taxon>
        <taxon>Chitinophagaceae</taxon>
        <taxon>Flavisolibacter</taxon>
    </lineage>
</organism>
<dbReference type="PANTHER" id="PTHR30250">
    <property type="entry name" value="PST FAMILY PREDICTED COLANIC ACID TRANSPORTER"/>
    <property type="match status" value="1"/>
</dbReference>
<evidence type="ECO:0000313" key="7">
    <source>
        <dbReference type="EMBL" id="QEC57327.1"/>
    </source>
</evidence>
<keyword evidence="2" id="KW-1003">Cell membrane</keyword>
<dbReference type="PANTHER" id="PTHR30250:SF11">
    <property type="entry name" value="O-ANTIGEN TRANSPORTER-RELATED"/>
    <property type="match status" value="1"/>
</dbReference>
<evidence type="ECO:0000313" key="8">
    <source>
        <dbReference type="Proteomes" id="UP000321204"/>
    </source>
</evidence>
<evidence type="ECO:0008006" key="9">
    <source>
        <dbReference type="Google" id="ProtNLM"/>
    </source>
</evidence>
<dbReference type="OrthoDB" id="512217at2"/>
<feature type="transmembrane region" description="Helical" evidence="6">
    <location>
        <begin position="329"/>
        <end position="352"/>
    </location>
</feature>
<feature type="transmembrane region" description="Helical" evidence="6">
    <location>
        <begin position="419"/>
        <end position="439"/>
    </location>
</feature>
<dbReference type="InterPro" id="IPR050833">
    <property type="entry name" value="Poly_Biosynth_Transport"/>
</dbReference>
<feature type="transmembrane region" description="Helical" evidence="6">
    <location>
        <begin position="244"/>
        <end position="265"/>
    </location>
</feature>
<protein>
    <recommendedName>
        <fullName evidence="9">Oligosaccharide flippase family protein</fullName>
    </recommendedName>
</protein>
<reference evidence="7 8" key="1">
    <citation type="journal article" date="2015" name="Int. J. Syst. Evol. Microbiol.">
        <title>Flavisolibacter ginsenosidimutans sp. nov., with ginsenoside-converting activity isolated from soil used for cultivating ginseng.</title>
        <authorList>
            <person name="Zhao Y."/>
            <person name="Liu Q."/>
            <person name="Kang M.S."/>
            <person name="Jin F."/>
            <person name="Yu H."/>
            <person name="Im W.T."/>
        </authorList>
    </citation>
    <scope>NUCLEOTIDE SEQUENCE [LARGE SCALE GENOMIC DNA]</scope>
    <source>
        <strain evidence="7 8">Gsoil 636</strain>
    </source>
</reference>
<dbReference type="KEGG" id="fgg:FSB75_15940"/>
<proteinExistence type="predicted"/>
<feature type="transmembrane region" description="Helical" evidence="6">
    <location>
        <begin position="175"/>
        <end position="197"/>
    </location>
</feature>
<feature type="transmembrane region" description="Helical" evidence="6">
    <location>
        <begin position="20"/>
        <end position="37"/>
    </location>
</feature>
<feature type="transmembrane region" description="Helical" evidence="6">
    <location>
        <begin position="364"/>
        <end position="386"/>
    </location>
</feature>
<accession>A0A5B8UKW0</accession>
<keyword evidence="3 6" id="KW-0812">Transmembrane</keyword>
<feature type="transmembrane region" description="Helical" evidence="6">
    <location>
        <begin position="290"/>
        <end position="309"/>
    </location>
</feature>
<evidence type="ECO:0000256" key="4">
    <source>
        <dbReference type="ARBA" id="ARBA00022989"/>
    </source>
</evidence>